<feature type="compositionally biased region" description="Basic residues" evidence="1">
    <location>
        <begin position="216"/>
        <end position="226"/>
    </location>
</feature>
<dbReference type="Proteomes" id="UP000613580">
    <property type="component" value="Unassembled WGS sequence"/>
</dbReference>
<feature type="compositionally biased region" description="Pro residues" evidence="1">
    <location>
        <begin position="272"/>
        <end position="281"/>
    </location>
</feature>
<accession>A0A8H6VTH3</accession>
<proteinExistence type="predicted"/>
<protein>
    <recommendedName>
        <fullName evidence="4">Restriction of telomere capping protein 4</fullName>
    </recommendedName>
</protein>
<feature type="compositionally biased region" description="Acidic residues" evidence="1">
    <location>
        <begin position="258"/>
        <end position="267"/>
    </location>
</feature>
<feature type="region of interest" description="Disordered" evidence="1">
    <location>
        <begin position="47"/>
        <end position="98"/>
    </location>
</feature>
<feature type="region of interest" description="Disordered" evidence="1">
    <location>
        <begin position="205"/>
        <end position="355"/>
    </location>
</feature>
<feature type="compositionally biased region" description="Basic residues" evidence="1">
    <location>
        <begin position="1"/>
        <end position="11"/>
    </location>
</feature>
<feature type="compositionally biased region" description="Basic and acidic residues" evidence="1">
    <location>
        <begin position="50"/>
        <end position="63"/>
    </location>
</feature>
<gene>
    <name evidence="2" type="ORF">HMN09_01211900</name>
</gene>
<feature type="compositionally biased region" description="Acidic residues" evidence="1">
    <location>
        <begin position="314"/>
        <end position="323"/>
    </location>
</feature>
<evidence type="ECO:0000313" key="3">
    <source>
        <dbReference type="Proteomes" id="UP000613580"/>
    </source>
</evidence>
<feature type="region of interest" description="Disordered" evidence="1">
    <location>
        <begin position="1"/>
        <end position="31"/>
    </location>
</feature>
<name>A0A8H6VTH3_MYCCL</name>
<reference evidence="2" key="1">
    <citation type="submission" date="2020-05" db="EMBL/GenBank/DDBJ databases">
        <title>Mycena genomes resolve the evolution of fungal bioluminescence.</title>
        <authorList>
            <person name="Tsai I.J."/>
        </authorList>
    </citation>
    <scope>NUCLEOTIDE SEQUENCE</scope>
    <source>
        <strain evidence="2">110903Hualien_Pintung</strain>
    </source>
</reference>
<feature type="compositionally biased region" description="Low complexity" evidence="1">
    <location>
        <begin position="714"/>
        <end position="723"/>
    </location>
</feature>
<feature type="region of interest" description="Disordered" evidence="1">
    <location>
        <begin position="636"/>
        <end position="759"/>
    </location>
</feature>
<feature type="region of interest" description="Disordered" evidence="1">
    <location>
        <begin position="592"/>
        <end position="617"/>
    </location>
</feature>
<organism evidence="2 3">
    <name type="scientific">Mycena chlorophos</name>
    <name type="common">Agaric fungus</name>
    <name type="synonym">Agaricus chlorophos</name>
    <dbReference type="NCBI Taxonomy" id="658473"/>
    <lineage>
        <taxon>Eukaryota</taxon>
        <taxon>Fungi</taxon>
        <taxon>Dikarya</taxon>
        <taxon>Basidiomycota</taxon>
        <taxon>Agaricomycotina</taxon>
        <taxon>Agaricomycetes</taxon>
        <taxon>Agaricomycetidae</taxon>
        <taxon>Agaricales</taxon>
        <taxon>Marasmiineae</taxon>
        <taxon>Mycenaceae</taxon>
        <taxon>Mycena</taxon>
    </lineage>
</organism>
<sequence length="759" mass="83520">MSSKNLSKKRPSPPASDSGDAPDEEELDDDALAALAGDADAIRRLLRGKAVAERKRDEAEAKAKRSKRKQKEAEEKLAAAEKHTPTPKLIPDPGGTAGDGFNLQDAMGMQNMNKRFNNLKKLVKGYAVEVLHIKGRLKRDGNDFLKAKQFIVSKIDFLKNYENEWPVYHILHQYFKSNATSMTAAQKFEDELQKADIENGGWAWELPKDISTRPTGKQKRSRKKDAKRSEESEAEGDVDDVEEQASASKLPSPPPAESDNEMADEGADFQPLSPPKLATPPRPKRLAPRRDDFEMTPPPDAAKRAYNRARYGLDDDEDSDEYQDLGPGLENLHKLPPITTRPKPKSVKPRPVLASKPTPSPLCPLCNDHIPPAAECTPELISALAAQLKLRDAKPTDDGALANLNGRICSMISHFHRREALRLEGRQKGWDEVSFENLEADVIEAAKRVTKHCENIRQSGGWDFLLNMLEHLDRDFGWLLEWHASPGLGLPGLLHDASKAGIFGPRGKRIILSTIKNIITNKFGDDFDITKTIRNHSDVKLAPNVRVPLDLIIEFAFAPPVIAALHQKILGLKNLKEAWEVVEAAAEYGEAFHPADTDDSEERARSKPPQPKDAMTITIDEYPEPEFKGKGKALEKPVAGEGKEKPKAVSEQAGAKTVAKRTLDADEAEPETSQKKRRKTGKAVPDALTDGGDAPGKDVASPPKQAKKKRKAAEVVPETAAEEAPPKKKASKPKAPVEPSDRVTRGTGRARDRAGAGEE</sequence>
<feature type="compositionally biased region" description="Acidic residues" evidence="1">
    <location>
        <begin position="232"/>
        <end position="243"/>
    </location>
</feature>
<feature type="compositionally biased region" description="Basic and acidic residues" evidence="1">
    <location>
        <begin position="739"/>
        <end position="759"/>
    </location>
</feature>
<evidence type="ECO:0000313" key="2">
    <source>
        <dbReference type="EMBL" id="KAF7293324.1"/>
    </source>
</evidence>
<comment type="caution">
    <text evidence="2">The sequence shown here is derived from an EMBL/GenBank/DDBJ whole genome shotgun (WGS) entry which is preliminary data.</text>
</comment>
<dbReference type="EMBL" id="JACAZE010000021">
    <property type="protein sequence ID" value="KAF7293324.1"/>
    <property type="molecule type" value="Genomic_DNA"/>
</dbReference>
<dbReference type="AlphaFoldDB" id="A0A8H6VTH3"/>
<keyword evidence="3" id="KW-1185">Reference proteome</keyword>
<evidence type="ECO:0008006" key="4">
    <source>
        <dbReference type="Google" id="ProtNLM"/>
    </source>
</evidence>
<dbReference type="OrthoDB" id="3271097at2759"/>
<evidence type="ECO:0000256" key="1">
    <source>
        <dbReference type="SAM" id="MobiDB-lite"/>
    </source>
</evidence>
<feature type="compositionally biased region" description="Acidic residues" evidence="1">
    <location>
        <begin position="20"/>
        <end position="31"/>
    </location>
</feature>
<feature type="compositionally biased region" description="Basic and acidic residues" evidence="1">
    <location>
        <begin position="71"/>
        <end position="84"/>
    </location>
</feature>